<accession>A0ABY6LQ18</accession>
<dbReference type="Proteomes" id="UP001235939">
    <property type="component" value="Chromosome 21"/>
</dbReference>
<dbReference type="EMBL" id="CP092883">
    <property type="protein sequence ID" value="UYV82247.1"/>
    <property type="molecule type" value="Genomic_DNA"/>
</dbReference>
<gene>
    <name evidence="2" type="ORF">LAZ67_21001455</name>
</gene>
<feature type="compositionally biased region" description="Basic and acidic residues" evidence="1">
    <location>
        <begin position="94"/>
        <end position="114"/>
    </location>
</feature>
<feature type="region of interest" description="Disordered" evidence="1">
    <location>
        <begin position="94"/>
        <end position="156"/>
    </location>
</feature>
<evidence type="ECO:0000256" key="1">
    <source>
        <dbReference type="SAM" id="MobiDB-lite"/>
    </source>
</evidence>
<organism evidence="2 3">
    <name type="scientific">Cordylochernes scorpioides</name>
    <dbReference type="NCBI Taxonomy" id="51811"/>
    <lineage>
        <taxon>Eukaryota</taxon>
        <taxon>Metazoa</taxon>
        <taxon>Ecdysozoa</taxon>
        <taxon>Arthropoda</taxon>
        <taxon>Chelicerata</taxon>
        <taxon>Arachnida</taxon>
        <taxon>Pseudoscorpiones</taxon>
        <taxon>Cheliferoidea</taxon>
        <taxon>Chernetidae</taxon>
        <taxon>Cordylochernes</taxon>
    </lineage>
</organism>
<sequence length="199" mass="23454">MCVPSECNPAELPSRGCSLSRLIQSKWWEGPSWLKLTEEYWPSRYKDLNEEEICAERKKPAKIQTRSGRTVCITNRLDDYYCFSVCLEKNRKSEQSQARQGRDRVHTARARSLETSEQSQARQGRDRVHTALARSLETSEQSQARQERDRIRRTQTRRTMHTDLNLCGFIYNPYYNYSLHPRVIIGKWIKSVRIVVLKN</sequence>
<proteinExistence type="predicted"/>
<reference evidence="2 3" key="1">
    <citation type="submission" date="2022-01" db="EMBL/GenBank/DDBJ databases">
        <title>A chromosomal length assembly of Cordylochernes scorpioides.</title>
        <authorList>
            <person name="Zeh D."/>
            <person name="Zeh J."/>
        </authorList>
    </citation>
    <scope>NUCLEOTIDE SEQUENCE [LARGE SCALE GENOMIC DNA]</scope>
    <source>
        <strain evidence="2">IN4F17</strain>
        <tissue evidence="2">Whole Body</tissue>
    </source>
</reference>
<protein>
    <submittedName>
        <fullName evidence="2">Uncharacterized protein</fullName>
    </submittedName>
</protein>
<name>A0ABY6LQ18_9ARAC</name>
<evidence type="ECO:0000313" key="3">
    <source>
        <dbReference type="Proteomes" id="UP001235939"/>
    </source>
</evidence>
<keyword evidence="3" id="KW-1185">Reference proteome</keyword>
<evidence type="ECO:0000313" key="2">
    <source>
        <dbReference type="EMBL" id="UYV82247.1"/>
    </source>
</evidence>